<proteinExistence type="predicted"/>
<reference evidence="1" key="1">
    <citation type="submission" date="2018-06" db="EMBL/GenBank/DDBJ databases">
        <authorList>
            <person name="Zhirakovskaya E."/>
        </authorList>
    </citation>
    <scope>NUCLEOTIDE SEQUENCE</scope>
</reference>
<evidence type="ECO:0000313" key="1">
    <source>
        <dbReference type="EMBL" id="VAX18718.1"/>
    </source>
</evidence>
<protein>
    <submittedName>
        <fullName evidence="1">Uncharacterized protein</fullName>
    </submittedName>
</protein>
<sequence>MNEAKIAEITIMANEKLEKLMGAEGEELSAVRDELTKNLIREKAKVEENTERKIEKIRNAE</sequence>
<name>A0A3B1C4G2_9ZZZZ</name>
<organism evidence="1">
    <name type="scientific">hydrothermal vent metagenome</name>
    <dbReference type="NCBI Taxonomy" id="652676"/>
    <lineage>
        <taxon>unclassified sequences</taxon>
        <taxon>metagenomes</taxon>
        <taxon>ecological metagenomes</taxon>
    </lineage>
</organism>
<dbReference type="AlphaFoldDB" id="A0A3B1C4G2"/>
<dbReference type="EMBL" id="UOGA01000134">
    <property type="protein sequence ID" value="VAX18718.1"/>
    <property type="molecule type" value="Genomic_DNA"/>
</dbReference>
<gene>
    <name evidence="1" type="ORF">MNBD_NITROSPINAE04-222</name>
</gene>
<accession>A0A3B1C4G2</accession>